<evidence type="ECO:0000259" key="6">
    <source>
        <dbReference type="PROSITE" id="PS51007"/>
    </source>
</evidence>
<dbReference type="GO" id="GO:0046872">
    <property type="term" value="F:metal ion binding"/>
    <property type="evidence" value="ECO:0007669"/>
    <property type="project" value="UniProtKB-KW"/>
</dbReference>
<feature type="domain" description="Cytochrome c" evidence="6">
    <location>
        <begin position="104"/>
        <end position="213"/>
    </location>
</feature>
<evidence type="ECO:0000256" key="1">
    <source>
        <dbReference type="ARBA" id="ARBA00022617"/>
    </source>
</evidence>
<sequence length="272" mass="28544">MTEIPEHLLKRSRDRKAAGGDAPSTEVSPGAAVPATTGATTPTARVLVEAEAQKPAKKPDPAYITAAKTRGRIPSWAMATLALMPIFLFMYVRGLEPQKAEAQGPIALGMENYGACASCHGADGAGGAGRVLKDGESLKTFPHIEDMLNWVYAGTEAYEAAGVASYGDPNREGGAHYPRSYNGGAMPAQGEKAGGGLTEAEILGLICHIRYDISGADKAGEWAEEYEKWCSPESQIFLDLEAGTMTFDSPELGIGTAPRLGTPADQEVMVAG</sequence>
<keyword evidence="5" id="KW-0472">Membrane</keyword>
<keyword evidence="1" id="KW-0349">Heme</keyword>
<feature type="compositionally biased region" description="Low complexity" evidence="4">
    <location>
        <begin position="29"/>
        <end position="42"/>
    </location>
</feature>
<gene>
    <name evidence="7" type="ORF">UFOPK1820_00649</name>
</gene>
<dbReference type="SUPFAM" id="SSF46626">
    <property type="entry name" value="Cytochrome c"/>
    <property type="match status" value="1"/>
</dbReference>
<keyword evidence="5" id="KW-0812">Transmembrane</keyword>
<dbReference type="GO" id="GO:0020037">
    <property type="term" value="F:heme binding"/>
    <property type="evidence" value="ECO:0007669"/>
    <property type="project" value="InterPro"/>
</dbReference>
<dbReference type="PROSITE" id="PS51007">
    <property type="entry name" value="CYTC"/>
    <property type="match status" value="1"/>
</dbReference>
<name>A0A6J6GKZ6_9ZZZZ</name>
<dbReference type="InterPro" id="IPR009056">
    <property type="entry name" value="Cyt_c-like_dom"/>
</dbReference>
<dbReference type="GO" id="GO:0009055">
    <property type="term" value="F:electron transfer activity"/>
    <property type="evidence" value="ECO:0007669"/>
    <property type="project" value="InterPro"/>
</dbReference>
<organism evidence="7">
    <name type="scientific">freshwater metagenome</name>
    <dbReference type="NCBI Taxonomy" id="449393"/>
    <lineage>
        <taxon>unclassified sequences</taxon>
        <taxon>metagenomes</taxon>
        <taxon>ecological metagenomes</taxon>
    </lineage>
</organism>
<protein>
    <submittedName>
        <fullName evidence="7">Unannotated protein</fullName>
    </submittedName>
</protein>
<accession>A0A6J6GKZ6</accession>
<evidence type="ECO:0000256" key="3">
    <source>
        <dbReference type="ARBA" id="ARBA00023004"/>
    </source>
</evidence>
<keyword evidence="5" id="KW-1133">Transmembrane helix</keyword>
<evidence type="ECO:0000256" key="2">
    <source>
        <dbReference type="ARBA" id="ARBA00022723"/>
    </source>
</evidence>
<keyword evidence="2" id="KW-0479">Metal-binding</keyword>
<evidence type="ECO:0000256" key="5">
    <source>
        <dbReference type="SAM" id="Phobius"/>
    </source>
</evidence>
<dbReference type="InterPro" id="IPR036909">
    <property type="entry name" value="Cyt_c-like_dom_sf"/>
</dbReference>
<evidence type="ECO:0000313" key="7">
    <source>
        <dbReference type="EMBL" id="CAB4599774.1"/>
    </source>
</evidence>
<proteinExistence type="predicted"/>
<feature type="compositionally biased region" description="Basic and acidic residues" evidence="4">
    <location>
        <begin position="1"/>
        <end position="18"/>
    </location>
</feature>
<dbReference type="EMBL" id="CAEZUK010000084">
    <property type="protein sequence ID" value="CAB4599774.1"/>
    <property type="molecule type" value="Genomic_DNA"/>
</dbReference>
<reference evidence="7" key="1">
    <citation type="submission" date="2020-05" db="EMBL/GenBank/DDBJ databases">
        <authorList>
            <person name="Chiriac C."/>
            <person name="Salcher M."/>
            <person name="Ghai R."/>
            <person name="Kavagutti S V."/>
        </authorList>
    </citation>
    <scope>NUCLEOTIDE SEQUENCE</scope>
</reference>
<feature type="transmembrane region" description="Helical" evidence="5">
    <location>
        <begin position="73"/>
        <end position="92"/>
    </location>
</feature>
<evidence type="ECO:0000256" key="4">
    <source>
        <dbReference type="SAM" id="MobiDB-lite"/>
    </source>
</evidence>
<keyword evidence="3" id="KW-0408">Iron</keyword>
<dbReference type="Gene3D" id="1.10.760.10">
    <property type="entry name" value="Cytochrome c-like domain"/>
    <property type="match status" value="1"/>
</dbReference>
<dbReference type="AlphaFoldDB" id="A0A6J6GKZ6"/>
<feature type="region of interest" description="Disordered" evidence="4">
    <location>
        <begin position="1"/>
        <end position="42"/>
    </location>
</feature>